<dbReference type="Pfam" id="PF00293">
    <property type="entry name" value="NUDIX"/>
    <property type="match status" value="1"/>
</dbReference>
<dbReference type="RefSeq" id="WP_123303142.1">
    <property type="nucleotide sequence ID" value="NZ_RKHK01000001.1"/>
</dbReference>
<dbReference type="EMBL" id="RKHK01000001">
    <property type="protein sequence ID" value="ROR72600.1"/>
    <property type="molecule type" value="Genomic_DNA"/>
</dbReference>
<dbReference type="PANTHER" id="PTHR43046:SF16">
    <property type="entry name" value="ADP-RIBOSE PYROPHOSPHATASE YJHB-RELATED"/>
    <property type="match status" value="1"/>
</dbReference>
<dbReference type="Proteomes" id="UP000280668">
    <property type="component" value="Unassembled WGS sequence"/>
</dbReference>
<evidence type="ECO:0000256" key="1">
    <source>
        <dbReference type="ARBA" id="ARBA00001946"/>
    </source>
</evidence>
<dbReference type="PANTHER" id="PTHR43046">
    <property type="entry name" value="GDP-MANNOSE MANNOSYL HYDROLASE"/>
    <property type="match status" value="1"/>
</dbReference>
<feature type="domain" description="Nudix hydrolase" evidence="3">
    <location>
        <begin position="6"/>
        <end position="140"/>
    </location>
</feature>
<evidence type="ECO:0000313" key="5">
    <source>
        <dbReference type="Proteomes" id="UP000280668"/>
    </source>
</evidence>
<dbReference type="InterPro" id="IPR020084">
    <property type="entry name" value="NUDIX_hydrolase_CS"/>
</dbReference>
<dbReference type="AlphaFoldDB" id="A0A3N2BBG7"/>
<evidence type="ECO:0000256" key="2">
    <source>
        <dbReference type="ARBA" id="ARBA00022801"/>
    </source>
</evidence>
<dbReference type="InterPro" id="IPR015797">
    <property type="entry name" value="NUDIX_hydrolase-like_dom_sf"/>
</dbReference>
<comment type="cofactor">
    <cofactor evidence="1">
        <name>Mg(2+)</name>
        <dbReference type="ChEBI" id="CHEBI:18420"/>
    </cofactor>
</comment>
<organism evidence="4 5">
    <name type="scientific">Bogoriella caseilytica</name>
    <dbReference type="NCBI Taxonomy" id="56055"/>
    <lineage>
        <taxon>Bacteria</taxon>
        <taxon>Bacillati</taxon>
        <taxon>Actinomycetota</taxon>
        <taxon>Actinomycetes</taxon>
        <taxon>Micrococcales</taxon>
        <taxon>Bogoriellaceae</taxon>
        <taxon>Bogoriella</taxon>
    </lineage>
</organism>
<keyword evidence="5" id="KW-1185">Reference proteome</keyword>
<dbReference type="PROSITE" id="PS00893">
    <property type="entry name" value="NUDIX_BOX"/>
    <property type="match status" value="1"/>
</dbReference>
<dbReference type="OrthoDB" id="21342at2"/>
<dbReference type="PROSITE" id="PS51462">
    <property type="entry name" value="NUDIX"/>
    <property type="match status" value="1"/>
</dbReference>
<accession>A0A3N2BBG7</accession>
<protein>
    <submittedName>
        <fullName evidence="4">ADP-ribose pyrophosphatase YjhB (NUDIX family)</fullName>
    </submittedName>
</protein>
<name>A0A3N2BBG7_9MICO</name>
<dbReference type="SUPFAM" id="SSF55811">
    <property type="entry name" value="Nudix"/>
    <property type="match status" value="1"/>
</dbReference>
<keyword evidence="2" id="KW-0378">Hydrolase</keyword>
<sequence length="151" mass="16759">MSDRFQLIPAAYLLLTDDQGKVLLTDRRGSYMSHHWACGAAGHVEAGESVLDAAVREAREELGVEIAPGELEPLTAMHRTAGNGLAIDERVDFFFRVRCWAGEPTRMEPDRSAGIAWFALDALPEPVVPHELEVFDRLRRGTLPPVLTYGF</sequence>
<evidence type="ECO:0000313" key="4">
    <source>
        <dbReference type="EMBL" id="ROR72600.1"/>
    </source>
</evidence>
<dbReference type="GO" id="GO:0016787">
    <property type="term" value="F:hydrolase activity"/>
    <property type="evidence" value="ECO:0007669"/>
    <property type="project" value="UniProtKB-KW"/>
</dbReference>
<dbReference type="InterPro" id="IPR000086">
    <property type="entry name" value="NUDIX_hydrolase_dom"/>
</dbReference>
<dbReference type="CDD" id="cd04683">
    <property type="entry name" value="NUDIX_Hydrolase"/>
    <property type="match status" value="1"/>
</dbReference>
<evidence type="ECO:0000259" key="3">
    <source>
        <dbReference type="PROSITE" id="PS51462"/>
    </source>
</evidence>
<comment type="caution">
    <text evidence="4">The sequence shown here is derived from an EMBL/GenBank/DDBJ whole genome shotgun (WGS) entry which is preliminary data.</text>
</comment>
<reference evidence="4 5" key="1">
    <citation type="submission" date="2018-11" db="EMBL/GenBank/DDBJ databases">
        <title>Sequencing the genomes of 1000 actinobacteria strains.</title>
        <authorList>
            <person name="Klenk H.-P."/>
        </authorList>
    </citation>
    <scope>NUCLEOTIDE SEQUENCE [LARGE SCALE GENOMIC DNA]</scope>
    <source>
        <strain evidence="4 5">DSM 11294</strain>
    </source>
</reference>
<proteinExistence type="predicted"/>
<dbReference type="Gene3D" id="3.90.79.10">
    <property type="entry name" value="Nucleoside Triphosphate Pyrophosphohydrolase"/>
    <property type="match status" value="1"/>
</dbReference>
<gene>
    <name evidence="4" type="ORF">EDD31_0955</name>
</gene>